<dbReference type="Pfam" id="PF11739">
    <property type="entry name" value="YdbH-like"/>
    <property type="match status" value="1"/>
</dbReference>
<feature type="region of interest" description="Disordered" evidence="1">
    <location>
        <begin position="1"/>
        <end position="29"/>
    </location>
</feature>
<dbReference type="OrthoDB" id="7597031at2"/>
<comment type="caution">
    <text evidence="2">The sequence shown here is derived from an EMBL/GenBank/DDBJ whole genome shotgun (WGS) entry which is preliminary data.</text>
</comment>
<dbReference type="RefSeq" id="WP_059150636.1">
    <property type="nucleotide sequence ID" value="NZ_KQ130452.1"/>
</dbReference>
<name>A0A0J7Y9C7_9SPHN</name>
<dbReference type="Proteomes" id="UP000052268">
    <property type="component" value="Unassembled WGS sequence"/>
</dbReference>
<proteinExistence type="predicted"/>
<evidence type="ECO:0000313" key="2">
    <source>
        <dbReference type="EMBL" id="KMS59933.1"/>
    </source>
</evidence>
<dbReference type="PATRIC" id="fig|1114963.3.peg.1353"/>
<organism evidence="2 3">
    <name type="scientific">Novosphingobium barchaimii LL02</name>
    <dbReference type="NCBI Taxonomy" id="1114963"/>
    <lineage>
        <taxon>Bacteria</taxon>
        <taxon>Pseudomonadati</taxon>
        <taxon>Pseudomonadota</taxon>
        <taxon>Alphaproteobacteria</taxon>
        <taxon>Sphingomonadales</taxon>
        <taxon>Sphingomonadaceae</taxon>
        <taxon>Novosphingobium</taxon>
    </lineage>
</organism>
<dbReference type="InterPro" id="IPR021730">
    <property type="entry name" value="YdbH"/>
</dbReference>
<feature type="compositionally biased region" description="Basic and acidic residues" evidence="1">
    <location>
        <begin position="1"/>
        <end position="15"/>
    </location>
</feature>
<keyword evidence="3" id="KW-1185">Reference proteome</keyword>
<dbReference type="EMBL" id="JACU01000002">
    <property type="protein sequence ID" value="KMS59933.1"/>
    <property type="molecule type" value="Genomic_DNA"/>
</dbReference>
<reference evidence="2 3" key="1">
    <citation type="journal article" date="2015" name="G3 (Bethesda)">
        <title>Insights into Ongoing Evolution of the Hexachlorocyclohexane Catabolic Pathway from Comparative Genomics of Ten Sphingomonadaceae Strains.</title>
        <authorList>
            <person name="Pearce S.L."/>
            <person name="Oakeshott J.G."/>
            <person name="Pandey G."/>
        </authorList>
    </citation>
    <scope>NUCLEOTIDE SEQUENCE [LARGE SCALE GENOMIC DNA]</scope>
    <source>
        <strain evidence="2 3">LL02</strain>
    </source>
</reference>
<dbReference type="AlphaFoldDB" id="A0A0J7Y9C7"/>
<accession>A0A0J7Y9C7</accession>
<feature type="region of interest" description="Disordered" evidence="1">
    <location>
        <begin position="1067"/>
        <end position="1093"/>
    </location>
</feature>
<gene>
    <name evidence="2" type="ORF">V474_12245</name>
</gene>
<sequence>MSQEQDHSPENHDADTGDTPGGASSGVRLDPRLMGPVRWLRKWRGPILVVEGLLLLTLGAAWLARNEIADNLIESQLDSLGLPARYEIVSIGPAEQVIRNLSIGDPKRPDLTVKELRIATRLSWGLPGIGRITVIKPRLFGSYRGGKVSFGSLDKVLFSGKAGPFTMPDLDLGLVDGRALLDSDHGRIGVKLAGEGALRGGFAGEIAALSPGIEVDGCKAGRTTLYGKLTTSAAKPRFVGPVRMDGLACPARALQLAKAGVQLDLTLDEALDGGEGSLGITAGRGRYGAQKIAGLSGKGRVTYRKKSLNATYRITAQGLETPQARLATLVFDGRARSTGGIARFDVEGDLTGRGVALGDTLDRAILSAQNSAAGTLGEPIAAQVRGALAREMRGSTLDANLIVRNSQEGLSLVVTRGSLRGGSGASLLALSRLQALFGKGAPHVTGNFATGGQRLPQVWGRMETADNGRLTMQVAMPDYRAGSAVIGVPRLSLVQDRDGALGFTGQVLLSGALPGGSTRNMLLPLDGRWGADGNLAVWRACSNVSFDALSFASLTIDKRRLTLCPSRGGAIVQGAPENLTIAAGVTSLDLSGRLGETPIRIASGPIGFAMGAAGDLKDGGVLKAGAIRVALGPEQTASHFTISRLDARLGKDVAGTFDEADIALAAVPLDMKQAAGTWRYAGGVLQIDGGRFTLVDRQPVARFQPLVARDATLRLEGNRITAQALLREPTTDREIVRATIAHDLSSAAGHADLAVNGITFDERLQADTLSGMLLGVVSGLKGQVHGTGRIDWNTRAVTSHGRFATEGVDFAAALGPVRGLSGEVVFTDLLGMVTAPAQKVHIASVNPGIEVTDGTLSYEVKPGYYLQINGAQWPFMEGTLNLDPAHMQIGAAETRYYTLRVTGLNAATFVQHLELENISATGTFDGEMPLIFDENGGRIENGFLRSRMPGGNVSYNGALTYKDLSAMGNFAFAALRSVNYKDMEIGLAGSLSGEIVTRISFDGLSQGQNASRNFITKQIAKLPIRFIVNLKAPFFSLFGSMRSLYDPAFVADPRMLGLLDAEGKRRESAPDATVIPPALPSTAIQPPVSEKKP</sequence>
<protein>
    <submittedName>
        <fullName evidence="2">C4-dicarboxylate ABC transporter</fullName>
    </submittedName>
</protein>
<evidence type="ECO:0000256" key="1">
    <source>
        <dbReference type="SAM" id="MobiDB-lite"/>
    </source>
</evidence>
<evidence type="ECO:0000313" key="3">
    <source>
        <dbReference type="Proteomes" id="UP000052268"/>
    </source>
</evidence>